<dbReference type="InterPro" id="IPR036663">
    <property type="entry name" value="Fumarylacetoacetase_C_sf"/>
</dbReference>
<dbReference type="Gene3D" id="3.90.850.10">
    <property type="entry name" value="Fumarylacetoacetase-like, C-terminal domain"/>
    <property type="match status" value="1"/>
</dbReference>
<keyword evidence="4" id="KW-1185">Reference proteome</keyword>
<reference evidence="3 4" key="1">
    <citation type="submission" date="2016-10" db="EMBL/GenBank/DDBJ databases">
        <authorList>
            <person name="Varghese N."/>
            <person name="Submissions S."/>
        </authorList>
    </citation>
    <scope>NUCLEOTIDE SEQUENCE [LARGE SCALE GENOMIC DNA]</scope>
    <source>
        <strain evidence="3 4">CECT 8317</strain>
    </source>
</reference>
<evidence type="ECO:0000313" key="3">
    <source>
        <dbReference type="EMBL" id="SEG24400.1"/>
    </source>
</evidence>
<sequence length="222" mass="23728">MTYQHQYVDGSVIDLPMGKVVCVGRNYAEHARELNNPVPTEPLLFIKPATSVVPMTPPIKLVQGRGPVHYETEIALLIGAPLSGMVSEEEAEAAIIGVGLALDLTLRELQDQLKAKSHPWERAKAFDGACPLSPFVPRAEAGDLHALSLQLDINGERRQQGSAAEMITPIVALVRHIANQFSLLPGDVVITGTPAGVGVLNPGDELTLAIAGKLQVQTRIAE</sequence>
<keyword evidence="1" id="KW-0479">Metal-binding</keyword>
<proteinExistence type="predicted"/>
<feature type="domain" description="Fumarylacetoacetase-like C-terminal" evidence="2">
    <location>
        <begin position="19"/>
        <end position="219"/>
    </location>
</feature>
<organism evidence="3 4">
    <name type="scientific">Halopseudomonas aestusnigri</name>
    <dbReference type="NCBI Taxonomy" id="857252"/>
    <lineage>
        <taxon>Bacteria</taxon>
        <taxon>Pseudomonadati</taxon>
        <taxon>Pseudomonadota</taxon>
        <taxon>Gammaproteobacteria</taxon>
        <taxon>Pseudomonadales</taxon>
        <taxon>Pseudomonadaceae</taxon>
        <taxon>Halopseudomonas</taxon>
    </lineage>
</organism>
<dbReference type="PANTHER" id="PTHR11820">
    <property type="entry name" value="ACYLPYRUVASE"/>
    <property type="match status" value="1"/>
</dbReference>
<comment type="caution">
    <text evidence="3">The sequence shown here is derived from an EMBL/GenBank/DDBJ whole genome shotgun (WGS) entry which is preliminary data.</text>
</comment>
<dbReference type="SUPFAM" id="SSF56529">
    <property type="entry name" value="FAH"/>
    <property type="match status" value="1"/>
</dbReference>
<evidence type="ECO:0000256" key="1">
    <source>
        <dbReference type="ARBA" id="ARBA00022723"/>
    </source>
</evidence>
<dbReference type="PANTHER" id="PTHR11820:SF7">
    <property type="entry name" value="ACYLPYRUVASE FAHD1, MITOCHONDRIAL"/>
    <property type="match status" value="1"/>
</dbReference>
<dbReference type="InterPro" id="IPR011234">
    <property type="entry name" value="Fumarylacetoacetase-like_C"/>
</dbReference>
<dbReference type="GO" id="GO:0018773">
    <property type="term" value="F:acetylpyruvate hydrolase activity"/>
    <property type="evidence" value="ECO:0007669"/>
    <property type="project" value="TreeGrafter"/>
</dbReference>
<dbReference type="RefSeq" id="WP_088274493.1">
    <property type="nucleotide sequence ID" value="NZ_FNVE01000004.1"/>
</dbReference>
<dbReference type="Proteomes" id="UP000243518">
    <property type="component" value="Unassembled WGS sequence"/>
</dbReference>
<name>A0AAQ1G713_9GAMM</name>
<dbReference type="Pfam" id="PF01557">
    <property type="entry name" value="FAA_hydrolase"/>
    <property type="match status" value="1"/>
</dbReference>
<dbReference type="EMBL" id="FNVE01000004">
    <property type="protein sequence ID" value="SEG24400.1"/>
    <property type="molecule type" value="Genomic_DNA"/>
</dbReference>
<evidence type="ECO:0000259" key="2">
    <source>
        <dbReference type="Pfam" id="PF01557"/>
    </source>
</evidence>
<evidence type="ECO:0000313" key="4">
    <source>
        <dbReference type="Proteomes" id="UP000243518"/>
    </source>
</evidence>
<dbReference type="GO" id="GO:0046872">
    <property type="term" value="F:metal ion binding"/>
    <property type="evidence" value="ECO:0007669"/>
    <property type="project" value="UniProtKB-KW"/>
</dbReference>
<dbReference type="AlphaFoldDB" id="A0AAQ1G713"/>
<accession>A0AAQ1G713</accession>
<protein>
    <submittedName>
        <fullName evidence="3">2-keto-4-pentenoate hydratase/2-oxohepta-3-ene-1,7-dioic acid hydratase (Catechol pathway)</fullName>
    </submittedName>
</protein>
<gene>
    <name evidence="3" type="ORF">SAMN05216586_104228</name>
</gene>
<dbReference type="NCBIfam" id="NF007967">
    <property type="entry name" value="PRK10691.1"/>
    <property type="match status" value="1"/>
</dbReference>